<dbReference type="AlphaFoldDB" id="A0A1H1P5D0"/>
<protein>
    <submittedName>
        <fullName evidence="2">Uncharacterized protein</fullName>
    </submittedName>
</protein>
<dbReference type="EMBL" id="LT629757">
    <property type="protein sequence ID" value="SDS06397.1"/>
    <property type="molecule type" value="Genomic_DNA"/>
</dbReference>
<keyword evidence="1" id="KW-1133">Transmembrane helix</keyword>
<keyword evidence="1" id="KW-0812">Transmembrane</keyword>
<proteinExistence type="predicted"/>
<sequence>MTIPGRPPSDWWLAVTRTASLREVVRPVARTKRTLFSVLGWLVWKLLALVGLPAAKRRLEDRRGGSTPSRRRRR</sequence>
<feature type="transmembrane region" description="Helical" evidence="1">
    <location>
        <begin position="35"/>
        <end position="55"/>
    </location>
</feature>
<evidence type="ECO:0000313" key="3">
    <source>
        <dbReference type="Proteomes" id="UP000198859"/>
    </source>
</evidence>
<keyword evidence="1" id="KW-0472">Membrane</keyword>
<dbReference type="Proteomes" id="UP000198859">
    <property type="component" value="Chromosome I"/>
</dbReference>
<evidence type="ECO:0000256" key="1">
    <source>
        <dbReference type="SAM" id="Phobius"/>
    </source>
</evidence>
<dbReference type="STRING" id="642780.SAMN04488570_1049"/>
<keyword evidence="3" id="KW-1185">Reference proteome</keyword>
<reference evidence="3" key="1">
    <citation type="submission" date="2016-10" db="EMBL/GenBank/DDBJ databases">
        <authorList>
            <person name="Varghese N."/>
            <person name="Submissions S."/>
        </authorList>
    </citation>
    <scope>NUCLEOTIDE SEQUENCE [LARGE SCALE GENOMIC DNA]</scope>
    <source>
        <strain evidence="3">DSM 22127</strain>
    </source>
</reference>
<organism evidence="2 3">
    <name type="scientific">Nocardioides scoriae</name>
    <dbReference type="NCBI Taxonomy" id="642780"/>
    <lineage>
        <taxon>Bacteria</taxon>
        <taxon>Bacillati</taxon>
        <taxon>Actinomycetota</taxon>
        <taxon>Actinomycetes</taxon>
        <taxon>Propionibacteriales</taxon>
        <taxon>Nocardioidaceae</taxon>
        <taxon>Nocardioides</taxon>
    </lineage>
</organism>
<name>A0A1H1P5D0_9ACTN</name>
<evidence type="ECO:0000313" key="2">
    <source>
        <dbReference type="EMBL" id="SDS06397.1"/>
    </source>
</evidence>
<gene>
    <name evidence="2" type="ORF">SAMN04488570_1049</name>
</gene>
<accession>A0A1H1P5D0</accession>